<dbReference type="PROSITE" id="PS50090">
    <property type="entry name" value="MYB_LIKE"/>
    <property type="match status" value="1"/>
</dbReference>
<dbReference type="Pfam" id="PF00249">
    <property type="entry name" value="Myb_DNA-binding"/>
    <property type="match status" value="1"/>
</dbReference>
<dbReference type="Proteomes" id="UP000001058">
    <property type="component" value="Unassembled WGS sequence"/>
</dbReference>
<dbReference type="KEGG" id="vcn:VOLCADRAFT_115775"/>
<feature type="domain" description="Myb-like" evidence="7">
    <location>
        <begin position="39"/>
        <end position="85"/>
    </location>
</feature>
<dbReference type="GeneID" id="9622273"/>
<evidence type="ECO:0000256" key="2">
    <source>
        <dbReference type="ARBA" id="ARBA00023015"/>
    </source>
</evidence>
<dbReference type="SUPFAM" id="SSF46689">
    <property type="entry name" value="Homeodomain-like"/>
    <property type="match status" value="1"/>
</dbReference>
<feature type="non-terminal residue" evidence="10">
    <location>
        <position position="224"/>
    </location>
</feature>
<evidence type="ECO:0000313" key="10">
    <source>
        <dbReference type="EMBL" id="EFJ52842.1"/>
    </source>
</evidence>
<evidence type="ECO:0000256" key="3">
    <source>
        <dbReference type="ARBA" id="ARBA00023125"/>
    </source>
</evidence>
<dbReference type="GO" id="GO:0005634">
    <property type="term" value="C:nucleus"/>
    <property type="evidence" value="ECO:0007669"/>
    <property type="project" value="UniProtKB-SubCell"/>
</dbReference>
<comment type="subcellular location">
    <subcellularLocation>
        <location evidence="1">Nucleus</location>
    </subcellularLocation>
</comment>
<feature type="domain" description="SANT" evidence="8">
    <location>
        <begin position="38"/>
        <end position="91"/>
    </location>
</feature>
<evidence type="ECO:0000313" key="11">
    <source>
        <dbReference type="Proteomes" id="UP000001058"/>
    </source>
</evidence>
<name>D8TI66_VOLCA</name>
<dbReference type="InParanoid" id="D8TI66"/>
<dbReference type="PROSITE" id="PS51294">
    <property type="entry name" value="HTH_MYB"/>
    <property type="match status" value="1"/>
</dbReference>
<dbReference type="NCBIfam" id="TIGR01557">
    <property type="entry name" value="myb_SHAQKYF"/>
    <property type="match status" value="1"/>
</dbReference>
<dbReference type="RefSeq" id="XP_002945847.1">
    <property type="nucleotide sequence ID" value="XM_002945801.1"/>
</dbReference>
<dbReference type="CDD" id="cd00167">
    <property type="entry name" value="SANT"/>
    <property type="match status" value="1"/>
</dbReference>
<dbReference type="InterPro" id="IPR017884">
    <property type="entry name" value="SANT_dom"/>
</dbReference>
<sequence length="224" mass="23713">MYVCMKEAAGSSTFPIALGIGPVRKGWMEARKPYIITKQREKWTDEEHAKFLEALKLYGRAWRKIEEHVSTKTAVQIRSHAQKFINKLERNPPAEDGEGIAISIPPPRPKRKPSRPYPRKESALPENSGSAAADASGVNGGGTTTAAQPLTPVAAAAVAAAAVKSQHQQQQQHQLLQDRQQSAHHAEVTDATVAAVAAAASAAAAAAAAAVVAAAGQQVQAHLQ</sequence>
<dbReference type="InterPro" id="IPR009057">
    <property type="entry name" value="Homeodomain-like_sf"/>
</dbReference>
<accession>D8TI66</accession>
<feature type="domain" description="HTH myb-type" evidence="9">
    <location>
        <begin position="35"/>
        <end position="89"/>
    </location>
</feature>
<evidence type="ECO:0000259" key="8">
    <source>
        <dbReference type="PROSITE" id="PS51293"/>
    </source>
</evidence>
<dbReference type="GO" id="GO:0010468">
    <property type="term" value="P:regulation of gene expression"/>
    <property type="evidence" value="ECO:0007669"/>
    <property type="project" value="UniProtKB-ARBA"/>
</dbReference>
<dbReference type="PROSITE" id="PS51293">
    <property type="entry name" value="SANT"/>
    <property type="match status" value="1"/>
</dbReference>
<dbReference type="InterPro" id="IPR017930">
    <property type="entry name" value="Myb_dom"/>
</dbReference>
<evidence type="ECO:0000259" key="7">
    <source>
        <dbReference type="PROSITE" id="PS50090"/>
    </source>
</evidence>
<protein>
    <submittedName>
        <fullName evidence="10">Myb-related transcription factor</fullName>
    </submittedName>
</protein>
<dbReference type="PANTHER" id="PTHR12802:SF41">
    <property type="entry name" value="BRAHMA ASSOCIATED PROTEIN 155 KDA"/>
    <property type="match status" value="1"/>
</dbReference>
<dbReference type="SMART" id="SM00717">
    <property type="entry name" value="SANT"/>
    <property type="match status" value="1"/>
</dbReference>
<keyword evidence="2" id="KW-0805">Transcription regulation</keyword>
<evidence type="ECO:0000256" key="1">
    <source>
        <dbReference type="ARBA" id="ARBA00004123"/>
    </source>
</evidence>
<evidence type="ECO:0000256" key="6">
    <source>
        <dbReference type="SAM" id="MobiDB-lite"/>
    </source>
</evidence>
<evidence type="ECO:0000256" key="4">
    <source>
        <dbReference type="ARBA" id="ARBA00023163"/>
    </source>
</evidence>
<dbReference type="AlphaFoldDB" id="D8TI66"/>
<feature type="region of interest" description="Disordered" evidence="6">
    <location>
        <begin position="89"/>
        <end position="144"/>
    </location>
</feature>
<keyword evidence="5" id="KW-0539">Nucleus</keyword>
<reference evidence="10 11" key="1">
    <citation type="journal article" date="2010" name="Science">
        <title>Genomic analysis of organismal complexity in the multicellular green alga Volvox carteri.</title>
        <authorList>
            <person name="Prochnik S.E."/>
            <person name="Umen J."/>
            <person name="Nedelcu A.M."/>
            <person name="Hallmann A."/>
            <person name="Miller S.M."/>
            <person name="Nishii I."/>
            <person name="Ferris P."/>
            <person name="Kuo A."/>
            <person name="Mitros T."/>
            <person name="Fritz-Laylin L.K."/>
            <person name="Hellsten U."/>
            <person name="Chapman J."/>
            <person name="Simakov O."/>
            <person name="Rensing S.A."/>
            <person name="Terry A."/>
            <person name="Pangilinan J."/>
            <person name="Kapitonov V."/>
            <person name="Jurka J."/>
            <person name="Salamov A."/>
            <person name="Shapiro H."/>
            <person name="Schmutz J."/>
            <person name="Grimwood J."/>
            <person name="Lindquist E."/>
            <person name="Lucas S."/>
            <person name="Grigoriev I.V."/>
            <person name="Schmitt R."/>
            <person name="Kirk D."/>
            <person name="Rokhsar D.S."/>
        </authorList>
    </citation>
    <scope>NUCLEOTIDE SEQUENCE [LARGE SCALE GENOMIC DNA]</scope>
    <source>
        <strain evidence="11">f. Nagariensis / Eve</strain>
    </source>
</reference>
<dbReference type="GO" id="GO:0003677">
    <property type="term" value="F:DNA binding"/>
    <property type="evidence" value="ECO:0007669"/>
    <property type="project" value="UniProtKB-KW"/>
</dbReference>
<dbReference type="OrthoDB" id="118550at2759"/>
<organism evidence="11">
    <name type="scientific">Volvox carteri f. nagariensis</name>
    <dbReference type="NCBI Taxonomy" id="3068"/>
    <lineage>
        <taxon>Eukaryota</taxon>
        <taxon>Viridiplantae</taxon>
        <taxon>Chlorophyta</taxon>
        <taxon>core chlorophytes</taxon>
        <taxon>Chlorophyceae</taxon>
        <taxon>CS clade</taxon>
        <taxon>Chlamydomonadales</taxon>
        <taxon>Volvocaceae</taxon>
        <taxon>Volvox</taxon>
    </lineage>
</organism>
<keyword evidence="4" id="KW-0804">Transcription</keyword>
<proteinExistence type="predicted"/>
<dbReference type="PANTHER" id="PTHR12802">
    <property type="entry name" value="SWI/SNF COMPLEX-RELATED"/>
    <property type="match status" value="1"/>
</dbReference>
<dbReference type="InterPro" id="IPR001005">
    <property type="entry name" value="SANT/Myb"/>
</dbReference>
<dbReference type="InterPro" id="IPR006447">
    <property type="entry name" value="Myb_dom_plants"/>
</dbReference>
<dbReference type="STRING" id="3068.D8TI66"/>
<dbReference type="eggNOG" id="KOG0724">
    <property type="taxonomic scope" value="Eukaryota"/>
</dbReference>
<gene>
    <name evidence="10" type="ORF">VOLCADRAFT_115775</name>
</gene>
<dbReference type="FunFam" id="1.10.10.60:FF:000023">
    <property type="entry name" value="protein REVEILLE 6 isoform X1"/>
    <property type="match status" value="1"/>
</dbReference>
<dbReference type="EMBL" id="GL378323">
    <property type="protein sequence ID" value="EFJ52842.1"/>
    <property type="molecule type" value="Genomic_DNA"/>
</dbReference>
<keyword evidence="11" id="KW-1185">Reference proteome</keyword>
<evidence type="ECO:0000256" key="5">
    <source>
        <dbReference type="ARBA" id="ARBA00023242"/>
    </source>
</evidence>
<keyword evidence="3" id="KW-0238">DNA-binding</keyword>
<dbReference type="Gene3D" id="1.10.10.60">
    <property type="entry name" value="Homeodomain-like"/>
    <property type="match status" value="1"/>
</dbReference>
<evidence type="ECO:0000259" key="9">
    <source>
        <dbReference type="PROSITE" id="PS51294"/>
    </source>
</evidence>